<keyword evidence="4 7" id="KW-0472">Membrane</keyword>
<sequence>MSSEANASKIAASLGVTNMDVAEISRMLELEHTLLPMFQVSVAFLVLAWIAVTLRVYVRAFLLRSFHWDDWLILLTLCVFTSCCMCLIAIENIEKSDAASTALTQGLKAQFGLIDTIFGLIMGFMSLYIVTTVILKLALAIFFLRIIPDNFSWQRKVIYISTAIYTTYGLAFTFIVIFQCGNPNNFFIQEARKQCMSDTILQPLYYAAGGMNALTDWLFSLLPVTVIWSAAIPRSTKISAGCLLGLGSLASIASLVRLAYIPGIEASPTFLEHAVNIASWSIVEPGLGIVAASLATLRPLFRYCFPGRQHTVLPTTHRGRPITYTPGTYVSRMSFEDKMNQYGDARLGFVTTIVGNSDETELRTIDRKTKKTISSVNEISRQSTRHSTRHSRAPSAMSDVSRIDSGTKLERPSSLKSLMRQERYQYPQPAIKKAYIQNGRVVMSKDIKIEQELSVLHSHSPPSSPV</sequence>
<name>A0A9N8KE79_9PEZI</name>
<comment type="caution">
    <text evidence="9">The sequence shown here is derived from an EMBL/GenBank/DDBJ whole genome shotgun (WGS) entry which is preliminary data.</text>
</comment>
<feature type="transmembrane region" description="Helical" evidence="7">
    <location>
        <begin position="157"/>
        <end position="178"/>
    </location>
</feature>
<feature type="domain" description="Rhodopsin" evidence="8">
    <location>
        <begin position="54"/>
        <end position="302"/>
    </location>
</feature>
<evidence type="ECO:0000313" key="10">
    <source>
        <dbReference type="Proteomes" id="UP000745764"/>
    </source>
</evidence>
<proteinExistence type="inferred from homology"/>
<dbReference type="Proteomes" id="UP000745764">
    <property type="component" value="Unassembled WGS sequence"/>
</dbReference>
<dbReference type="OrthoDB" id="3936451at2759"/>
<organism evidence="9 10">
    <name type="scientific">Aureobasidium uvarum</name>
    <dbReference type="NCBI Taxonomy" id="2773716"/>
    <lineage>
        <taxon>Eukaryota</taxon>
        <taxon>Fungi</taxon>
        <taxon>Dikarya</taxon>
        <taxon>Ascomycota</taxon>
        <taxon>Pezizomycotina</taxon>
        <taxon>Dothideomycetes</taxon>
        <taxon>Dothideomycetidae</taxon>
        <taxon>Dothideales</taxon>
        <taxon>Saccotheciaceae</taxon>
        <taxon>Aureobasidium</taxon>
    </lineage>
</organism>
<keyword evidence="3 7" id="KW-1133">Transmembrane helix</keyword>
<evidence type="ECO:0000259" key="8">
    <source>
        <dbReference type="Pfam" id="PF20684"/>
    </source>
</evidence>
<accession>A0A9N8KE79</accession>
<dbReference type="Pfam" id="PF20684">
    <property type="entry name" value="Fung_rhodopsin"/>
    <property type="match status" value="1"/>
</dbReference>
<keyword evidence="10" id="KW-1185">Reference proteome</keyword>
<protein>
    <recommendedName>
        <fullName evidence="8">Rhodopsin domain-containing protein</fullName>
    </recommendedName>
</protein>
<feature type="compositionally biased region" description="Basic residues" evidence="6">
    <location>
        <begin position="383"/>
        <end position="392"/>
    </location>
</feature>
<dbReference type="GO" id="GO:0016020">
    <property type="term" value="C:membrane"/>
    <property type="evidence" value="ECO:0007669"/>
    <property type="project" value="UniProtKB-SubCell"/>
</dbReference>
<dbReference type="AlphaFoldDB" id="A0A9N8KE79"/>
<dbReference type="PANTHER" id="PTHR33048">
    <property type="entry name" value="PTH11-LIKE INTEGRAL MEMBRANE PROTEIN (AFU_ORTHOLOGUE AFUA_5G11245)"/>
    <property type="match status" value="1"/>
</dbReference>
<feature type="compositionally biased region" description="Basic and acidic residues" evidence="6">
    <location>
        <begin position="401"/>
        <end position="412"/>
    </location>
</feature>
<evidence type="ECO:0000256" key="2">
    <source>
        <dbReference type="ARBA" id="ARBA00022692"/>
    </source>
</evidence>
<feature type="transmembrane region" description="Helical" evidence="7">
    <location>
        <begin position="70"/>
        <end position="90"/>
    </location>
</feature>
<feature type="region of interest" description="Disordered" evidence="6">
    <location>
        <begin position="378"/>
        <end position="412"/>
    </location>
</feature>
<evidence type="ECO:0000256" key="1">
    <source>
        <dbReference type="ARBA" id="ARBA00004141"/>
    </source>
</evidence>
<feature type="transmembrane region" description="Helical" evidence="7">
    <location>
        <begin position="240"/>
        <end position="260"/>
    </location>
</feature>
<reference evidence="9" key="1">
    <citation type="submission" date="2020-06" db="EMBL/GenBank/DDBJ databases">
        <authorList>
            <person name="Onetto C."/>
        </authorList>
    </citation>
    <scope>NUCLEOTIDE SEQUENCE</scope>
</reference>
<feature type="transmembrane region" description="Helical" evidence="7">
    <location>
        <begin position="204"/>
        <end position="228"/>
    </location>
</feature>
<feature type="transmembrane region" description="Helical" evidence="7">
    <location>
        <begin position="37"/>
        <end position="58"/>
    </location>
</feature>
<comment type="similarity">
    <text evidence="5">Belongs to the SAT4 family.</text>
</comment>
<evidence type="ECO:0000256" key="3">
    <source>
        <dbReference type="ARBA" id="ARBA00022989"/>
    </source>
</evidence>
<evidence type="ECO:0000256" key="5">
    <source>
        <dbReference type="ARBA" id="ARBA00038359"/>
    </source>
</evidence>
<dbReference type="EMBL" id="CAINUL010000001">
    <property type="protein sequence ID" value="CAD0106103.1"/>
    <property type="molecule type" value="Genomic_DNA"/>
</dbReference>
<gene>
    <name evidence="9" type="ORF">AWRI4620_LOCUS358</name>
</gene>
<dbReference type="PANTHER" id="PTHR33048:SF96">
    <property type="entry name" value="INTEGRAL MEMBRANE PROTEIN"/>
    <property type="match status" value="1"/>
</dbReference>
<comment type="subcellular location">
    <subcellularLocation>
        <location evidence="1">Membrane</location>
        <topology evidence="1">Multi-pass membrane protein</topology>
    </subcellularLocation>
</comment>
<feature type="transmembrane region" description="Helical" evidence="7">
    <location>
        <begin position="117"/>
        <end position="145"/>
    </location>
</feature>
<evidence type="ECO:0000256" key="7">
    <source>
        <dbReference type="SAM" id="Phobius"/>
    </source>
</evidence>
<dbReference type="InterPro" id="IPR052337">
    <property type="entry name" value="SAT4-like"/>
</dbReference>
<keyword evidence="2 7" id="KW-0812">Transmembrane</keyword>
<evidence type="ECO:0000256" key="4">
    <source>
        <dbReference type="ARBA" id="ARBA00023136"/>
    </source>
</evidence>
<evidence type="ECO:0000256" key="6">
    <source>
        <dbReference type="SAM" id="MobiDB-lite"/>
    </source>
</evidence>
<evidence type="ECO:0000313" key="9">
    <source>
        <dbReference type="EMBL" id="CAD0106103.1"/>
    </source>
</evidence>
<dbReference type="InterPro" id="IPR049326">
    <property type="entry name" value="Rhodopsin_dom_fungi"/>
</dbReference>